<keyword evidence="5" id="KW-0687">Ribonucleoprotein</keyword>
<dbReference type="Proteomes" id="UP000177395">
    <property type="component" value="Unassembled WGS sequence"/>
</dbReference>
<evidence type="ECO:0000313" key="10">
    <source>
        <dbReference type="EMBL" id="OGG86020.1"/>
    </source>
</evidence>
<dbReference type="AlphaFoldDB" id="A0A1F6FJI8"/>
<evidence type="ECO:0000256" key="1">
    <source>
        <dbReference type="ARBA" id="ARBA00010605"/>
    </source>
</evidence>
<evidence type="ECO:0000256" key="7">
    <source>
        <dbReference type="ARBA" id="ARBA00035456"/>
    </source>
</evidence>
<dbReference type="SUPFAM" id="SSF55653">
    <property type="entry name" value="Ribosomal protein L9 C-domain"/>
    <property type="match status" value="1"/>
</dbReference>
<organism evidence="10 11">
    <name type="scientific">Candidatus Kaiserbacteria bacterium RIFOXYB1_FULL_46_14</name>
    <dbReference type="NCBI Taxonomy" id="1798531"/>
    <lineage>
        <taxon>Bacteria</taxon>
        <taxon>Candidatus Kaiseribacteriota</taxon>
    </lineage>
</organism>
<dbReference type="InterPro" id="IPR036791">
    <property type="entry name" value="Ribosomal_bL9_C_sf"/>
</dbReference>
<dbReference type="Gene3D" id="3.10.430.100">
    <property type="entry name" value="Ribosomal protein L9, C-terminal domain"/>
    <property type="match status" value="1"/>
</dbReference>
<evidence type="ECO:0000259" key="9">
    <source>
        <dbReference type="Pfam" id="PF03948"/>
    </source>
</evidence>
<comment type="similarity">
    <text evidence="1">Belongs to the bacterial ribosomal protein bL9 family.</text>
</comment>
<feature type="domain" description="Large ribosomal subunit protein bL9 C-terminal" evidence="9">
    <location>
        <begin position="67"/>
        <end position="132"/>
    </location>
</feature>
<dbReference type="InterPro" id="IPR009027">
    <property type="entry name" value="Ribosomal_bL9/RNase_H1_N"/>
</dbReference>
<dbReference type="PANTHER" id="PTHR21368">
    <property type="entry name" value="50S RIBOSOMAL PROTEIN L9"/>
    <property type="match status" value="1"/>
</dbReference>
<evidence type="ECO:0000256" key="4">
    <source>
        <dbReference type="ARBA" id="ARBA00022980"/>
    </source>
</evidence>
<keyword evidence="3" id="KW-0694">RNA-binding</keyword>
<keyword evidence="2" id="KW-0699">rRNA-binding</keyword>
<dbReference type="GO" id="GO:0005840">
    <property type="term" value="C:ribosome"/>
    <property type="evidence" value="ECO:0007669"/>
    <property type="project" value="UniProtKB-KW"/>
</dbReference>
<dbReference type="GO" id="GO:0006412">
    <property type="term" value="P:translation"/>
    <property type="evidence" value="ECO:0007669"/>
    <property type="project" value="InterPro"/>
</dbReference>
<evidence type="ECO:0000256" key="5">
    <source>
        <dbReference type="ARBA" id="ARBA00023274"/>
    </source>
</evidence>
<dbReference type="InterPro" id="IPR000244">
    <property type="entry name" value="Ribosomal_bL9"/>
</dbReference>
<dbReference type="GO" id="GO:1990904">
    <property type="term" value="C:ribonucleoprotein complex"/>
    <property type="evidence" value="ECO:0007669"/>
    <property type="project" value="UniProtKB-KW"/>
</dbReference>
<accession>A0A1F6FJI8</accession>
<evidence type="ECO:0000256" key="2">
    <source>
        <dbReference type="ARBA" id="ARBA00022730"/>
    </source>
</evidence>
<evidence type="ECO:0000259" key="8">
    <source>
        <dbReference type="Pfam" id="PF01281"/>
    </source>
</evidence>
<sequence length="144" mass="15461">MKVILLRDVAKIGRKGAIVEVPDGYAQNQLIPKGQAKPATAENLKAALRIDANTQKAEALAEARFFALKSALDNKAIVITGLKNDNGHLFAAVKPEMIIEAAKAAGHELLPFTIEIGSAIKATGEHSVDLIFKSHRFPVNINVE</sequence>
<dbReference type="InterPro" id="IPR020594">
    <property type="entry name" value="Ribosomal_bL9_bac/chp"/>
</dbReference>
<dbReference type="EMBL" id="MFMS01000002">
    <property type="protein sequence ID" value="OGG86020.1"/>
    <property type="molecule type" value="Genomic_DNA"/>
</dbReference>
<dbReference type="SUPFAM" id="SSF55658">
    <property type="entry name" value="L9 N-domain-like"/>
    <property type="match status" value="1"/>
</dbReference>
<dbReference type="InterPro" id="IPR020070">
    <property type="entry name" value="Ribosomal_bL9_N"/>
</dbReference>
<protein>
    <recommendedName>
        <fullName evidence="6">Large ribosomal subunit protein bL9</fullName>
    </recommendedName>
    <alternativeName>
        <fullName evidence="7">50S ribosomal protein L9</fullName>
    </alternativeName>
</protein>
<evidence type="ECO:0000313" key="11">
    <source>
        <dbReference type="Proteomes" id="UP000177395"/>
    </source>
</evidence>
<dbReference type="Pfam" id="PF01281">
    <property type="entry name" value="Ribosomal_L9_N"/>
    <property type="match status" value="1"/>
</dbReference>
<dbReference type="Pfam" id="PF03948">
    <property type="entry name" value="Ribosomal_L9_C"/>
    <property type="match status" value="1"/>
</dbReference>
<dbReference type="InterPro" id="IPR020069">
    <property type="entry name" value="Ribosomal_bL9_C"/>
</dbReference>
<evidence type="ECO:0000256" key="6">
    <source>
        <dbReference type="ARBA" id="ARBA00035292"/>
    </source>
</evidence>
<reference evidence="10 11" key="1">
    <citation type="journal article" date="2016" name="Nat. Commun.">
        <title>Thousands of microbial genomes shed light on interconnected biogeochemical processes in an aquifer system.</title>
        <authorList>
            <person name="Anantharaman K."/>
            <person name="Brown C.T."/>
            <person name="Hug L.A."/>
            <person name="Sharon I."/>
            <person name="Castelle C.J."/>
            <person name="Probst A.J."/>
            <person name="Thomas B.C."/>
            <person name="Singh A."/>
            <person name="Wilkins M.J."/>
            <person name="Karaoz U."/>
            <person name="Brodie E.L."/>
            <person name="Williams K.H."/>
            <person name="Hubbard S.S."/>
            <person name="Banfield J.F."/>
        </authorList>
    </citation>
    <scope>NUCLEOTIDE SEQUENCE [LARGE SCALE GENOMIC DNA]</scope>
</reference>
<dbReference type="GO" id="GO:0019843">
    <property type="term" value="F:rRNA binding"/>
    <property type="evidence" value="ECO:0007669"/>
    <property type="project" value="UniProtKB-KW"/>
</dbReference>
<dbReference type="NCBIfam" id="TIGR00158">
    <property type="entry name" value="L9"/>
    <property type="match status" value="1"/>
</dbReference>
<proteinExistence type="inferred from homology"/>
<keyword evidence="4 10" id="KW-0689">Ribosomal protein</keyword>
<gene>
    <name evidence="10" type="ORF">A2392_00955</name>
</gene>
<dbReference type="STRING" id="1798531.A2392_00955"/>
<dbReference type="GO" id="GO:0003735">
    <property type="term" value="F:structural constituent of ribosome"/>
    <property type="evidence" value="ECO:0007669"/>
    <property type="project" value="InterPro"/>
</dbReference>
<feature type="domain" description="Ribosomal protein L9" evidence="8">
    <location>
        <begin position="1"/>
        <end position="46"/>
    </location>
</feature>
<evidence type="ECO:0000256" key="3">
    <source>
        <dbReference type="ARBA" id="ARBA00022884"/>
    </source>
</evidence>
<comment type="caution">
    <text evidence="10">The sequence shown here is derived from an EMBL/GenBank/DDBJ whole genome shotgun (WGS) entry which is preliminary data.</text>
</comment>
<dbReference type="Gene3D" id="3.40.5.10">
    <property type="entry name" value="Ribosomal protein L9, N-terminal domain"/>
    <property type="match status" value="1"/>
</dbReference>
<dbReference type="InterPro" id="IPR036935">
    <property type="entry name" value="Ribosomal_bL9_N_sf"/>
</dbReference>
<name>A0A1F6FJI8_9BACT</name>